<evidence type="ECO:0000313" key="2">
    <source>
        <dbReference type="Proteomes" id="UP001165960"/>
    </source>
</evidence>
<sequence length="116" mass="13135">MDSSPGTVMDTQYFWKEQWAPVVPGKWYTAVLLSTNSPIKEKPQEAPINPKFSRKPFPAGWVPDCLPLLVTVENQREGIVRPRKTQSQQRTATKPSAETLLYTQTPQQYMSGICIP</sequence>
<reference evidence="1" key="1">
    <citation type="submission" date="2022-04" db="EMBL/GenBank/DDBJ databases">
        <title>Genome of the entomopathogenic fungus Entomophthora muscae.</title>
        <authorList>
            <person name="Elya C."/>
            <person name="Lovett B.R."/>
            <person name="Lee E."/>
            <person name="Macias A.M."/>
            <person name="Hajek A.E."/>
            <person name="De Bivort B.L."/>
            <person name="Kasson M.T."/>
            <person name="De Fine Licht H.H."/>
            <person name="Stajich J.E."/>
        </authorList>
    </citation>
    <scope>NUCLEOTIDE SEQUENCE</scope>
    <source>
        <strain evidence="1">Berkeley</strain>
    </source>
</reference>
<keyword evidence="2" id="KW-1185">Reference proteome</keyword>
<evidence type="ECO:0000313" key="1">
    <source>
        <dbReference type="EMBL" id="KAJ9063285.1"/>
    </source>
</evidence>
<protein>
    <submittedName>
        <fullName evidence="1">Uncharacterized protein</fullName>
    </submittedName>
</protein>
<dbReference type="Proteomes" id="UP001165960">
    <property type="component" value="Unassembled WGS sequence"/>
</dbReference>
<comment type="caution">
    <text evidence="1">The sequence shown here is derived from an EMBL/GenBank/DDBJ whole genome shotgun (WGS) entry which is preliminary data.</text>
</comment>
<dbReference type="EMBL" id="QTSX02004974">
    <property type="protein sequence ID" value="KAJ9063285.1"/>
    <property type="molecule type" value="Genomic_DNA"/>
</dbReference>
<proteinExistence type="predicted"/>
<name>A0ACC2SLT3_9FUNG</name>
<gene>
    <name evidence="1" type="ORF">DSO57_1001723</name>
</gene>
<organism evidence="1 2">
    <name type="scientific">Entomophthora muscae</name>
    <dbReference type="NCBI Taxonomy" id="34485"/>
    <lineage>
        <taxon>Eukaryota</taxon>
        <taxon>Fungi</taxon>
        <taxon>Fungi incertae sedis</taxon>
        <taxon>Zoopagomycota</taxon>
        <taxon>Entomophthoromycotina</taxon>
        <taxon>Entomophthoromycetes</taxon>
        <taxon>Entomophthorales</taxon>
        <taxon>Entomophthoraceae</taxon>
        <taxon>Entomophthora</taxon>
    </lineage>
</organism>
<accession>A0ACC2SLT3</accession>